<organism evidence="2">
    <name type="scientific">Mesorhizobium sp. WSM2240</name>
    <dbReference type="NCBI Taxonomy" id="3228851"/>
    <lineage>
        <taxon>Bacteria</taxon>
        <taxon>Pseudomonadati</taxon>
        <taxon>Pseudomonadota</taxon>
        <taxon>Alphaproteobacteria</taxon>
        <taxon>Hyphomicrobiales</taxon>
        <taxon>Phyllobacteriaceae</taxon>
        <taxon>Mesorhizobium</taxon>
    </lineage>
</organism>
<feature type="region of interest" description="Disordered" evidence="1">
    <location>
        <begin position="39"/>
        <end position="58"/>
    </location>
</feature>
<reference evidence="2" key="1">
    <citation type="submission" date="2024-06" db="EMBL/GenBank/DDBJ databases">
        <title>Mesorhizobium karijinii sp. nov., a symbiont of the iconic Swainsona formosa from arid Australia.</title>
        <authorList>
            <person name="Hill Y.J."/>
            <person name="Watkin E.L.J."/>
            <person name="O'Hara G.W."/>
            <person name="Terpolilli J."/>
            <person name="Tye M.L."/>
            <person name="Kohlmeier M.G."/>
        </authorList>
    </citation>
    <scope>NUCLEOTIDE SEQUENCE</scope>
    <source>
        <strain evidence="2">WSM2240</strain>
    </source>
</reference>
<dbReference type="RefSeq" id="WP_353644518.1">
    <property type="nucleotide sequence ID" value="NZ_CP159253.1"/>
</dbReference>
<sequence>MADQRTARPVSGEIMAGRGAHSLPSSSVAAFDDIVDADYETVSPPERDPDRSRFPAAPRHAAGGMAMLRSAGDDLTARGPVRGGPIFWTFGMAAVAAAFWVSGGHALIRGASPQPAAALTISGVSSRIQTAGEKSFLHVDGHAANDGKGAAALPPLEIRVASNDGRVTRYKLGTYARQMEPGERFAFSSRLDVPKSGVKTVLVTFGE</sequence>
<dbReference type="EMBL" id="CP159253">
    <property type="protein sequence ID" value="XCG47943.1"/>
    <property type="molecule type" value="Genomic_DNA"/>
</dbReference>
<evidence type="ECO:0000313" key="2">
    <source>
        <dbReference type="EMBL" id="XCG47943.1"/>
    </source>
</evidence>
<name>A0AAU8CNM6_9HYPH</name>
<evidence type="ECO:0008006" key="3">
    <source>
        <dbReference type="Google" id="ProtNLM"/>
    </source>
</evidence>
<proteinExistence type="predicted"/>
<accession>A0AAU8CNM6</accession>
<protein>
    <recommendedName>
        <fullName evidence="3">DUF3426 domain-containing protein</fullName>
    </recommendedName>
</protein>
<dbReference type="AlphaFoldDB" id="A0AAU8CNM6"/>
<gene>
    <name evidence="2" type="ORF">ABVK50_22205</name>
</gene>
<feature type="region of interest" description="Disordered" evidence="1">
    <location>
        <begin position="1"/>
        <end position="24"/>
    </location>
</feature>
<evidence type="ECO:0000256" key="1">
    <source>
        <dbReference type="SAM" id="MobiDB-lite"/>
    </source>
</evidence>